<gene>
    <name evidence="7" type="ORF">IBL28_12940</name>
</gene>
<protein>
    <submittedName>
        <fullName evidence="7">AraC family transcriptional regulator</fullName>
    </submittedName>
</protein>
<comment type="caution">
    <text evidence="7">The sequence shown here is derived from an EMBL/GenBank/DDBJ whole genome shotgun (WGS) entry which is preliminary data.</text>
</comment>
<evidence type="ECO:0000256" key="3">
    <source>
        <dbReference type="ARBA" id="ARBA00023163"/>
    </source>
</evidence>
<evidence type="ECO:0000256" key="2">
    <source>
        <dbReference type="ARBA" id="ARBA00023125"/>
    </source>
</evidence>
<keyword evidence="5" id="KW-0732">Signal</keyword>
<keyword evidence="4" id="KW-0472">Membrane</keyword>
<sequence>MRYFYMLLLCILFLSVNTMMGQERTKDTLSGKTYKELNTLFYEWLPKDTLTAKKIADIYIEKGRAEKDSVRMAKGHYYYASAFGPEMGLQYADTIIALTKNSKDKTHPAVGYLLKGYWYFHLANYRQATNHYLTGYEYAVERNNIKQLMGIRPAIGALKGKTGDYQGALKINKEHLTALENDREYKRIYCDDTMREDRYISHHLNAMFNLSLSYIDVGEIDSAKIYARKGIDESLKHDDTMRYYWGVSVGGKAEYYDGNYQAALDSIHKALPHLTKERNVVLAKYYMGKSYEKSGQKEKALSTFLEVDTAAEALNYKFRELRQVYEYMIDYHSRKQEKEDQLFYVDKLLKLDKELMENRAMDGEITRNYDTPHLLRQKEKLISALEQKDWKNRAYKLVLLVATVLMGVLLVYYYQKQRIYKLRYRKLMYGNHSEIGDSSRVSIAVIKDSGVPEEIFRDIEKALLQFENTKRFTNPEITLHSLAKELNTNSTYLSRVINTSRKMNFSKYLQSLRVDHIIYRLKNEERLYSYSISGIAEEAGYNTAQSFASSFYRHTGIYPSYFVKNLKEEKLAKDRTV</sequence>
<dbReference type="InterPro" id="IPR011990">
    <property type="entry name" value="TPR-like_helical_dom_sf"/>
</dbReference>
<evidence type="ECO:0000259" key="6">
    <source>
        <dbReference type="PROSITE" id="PS01124"/>
    </source>
</evidence>
<organism evidence="7 8">
    <name type="scientific">Sinomicrobium weinanense</name>
    <dbReference type="NCBI Taxonomy" id="2842200"/>
    <lineage>
        <taxon>Bacteria</taxon>
        <taxon>Pseudomonadati</taxon>
        <taxon>Bacteroidota</taxon>
        <taxon>Flavobacteriia</taxon>
        <taxon>Flavobacteriales</taxon>
        <taxon>Flavobacteriaceae</taxon>
        <taxon>Sinomicrobium</taxon>
    </lineage>
</organism>
<keyword evidence="1" id="KW-0805">Transcription regulation</keyword>
<dbReference type="SUPFAM" id="SSF46689">
    <property type="entry name" value="Homeodomain-like"/>
    <property type="match status" value="1"/>
</dbReference>
<proteinExistence type="predicted"/>
<dbReference type="Gene3D" id="1.10.10.60">
    <property type="entry name" value="Homeodomain-like"/>
    <property type="match status" value="2"/>
</dbReference>
<keyword evidence="8" id="KW-1185">Reference proteome</keyword>
<dbReference type="PANTHER" id="PTHR43280:SF2">
    <property type="entry name" value="HTH-TYPE TRANSCRIPTIONAL REGULATOR EXSA"/>
    <property type="match status" value="1"/>
</dbReference>
<dbReference type="SMART" id="SM00342">
    <property type="entry name" value="HTH_ARAC"/>
    <property type="match status" value="1"/>
</dbReference>
<evidence type="ECO:0000256" key="4">
    <source>
        <dbReference type="SAM" id="Phobius"/>
    </source>
</evidence>
<dbReference type="PANTHER" id="PTHR43280">
    <property type="entry name" value="ARAC-FAMILY TRANSCRIPTIONAL REGULATOR"/>
    <property type="match status" value="1"/>
</dbReference>
<evidence type="ECO:0000313" key="7">
    <source>
        <dbReference type="EMBL" id="MBC9796879.1"/>
    </source>
</evidence>
<dbReference type="Pfam" id="PF12833">
    <property type="entry name" value="HTH_18"/>
    <property type="match status" value="1"/>
</dbReference>
<dbReference type="InterPro" id="IPR009057">
    <property type="entry name" value="Homeodomain-like_sf"/>
</dbReference>
<reference evidence="7 8" key="1">
    <citation type="submission" date="2020-09" db="EMBL/GenBank/DDBJ databases">
        <title>Sinomicrobium weinanense sp. nov., a halophilic bacteria isolated from saline-alkali soil.</title>
        <authorList>
            <person name="Wu P."/>
            <person name="Ren H."/>
            <person name="Mei Y."/>
            <person name="Liang Y."/>
            <person name="Chen Z."/>
        </authorList>
    </citation>
    <scope>NUCLEOTIDE SEQUENCE [LARGE SCALE GENOMIC DNA]</scope>
    <source>
        <strain evidence="7 8">FJxs</strain>
    </source>
</reference>
<keyword evidence="4" id="KW-1133">Transmembrane helix</keyword>
<feature type="signal peptide" evidence="5">
    <location>
        <begin position="1"/>
        <end position="21"/>
    </location>
</feature>
<dbReference type="RefSeq" id="WP_187966021.1">
    <property type="nucleotide sequence ID" value="NZ_JACVDC010000039.1"/>
</dbReference>
<dbReference type="EMBL" id="JACVDC010000039">
    <property type="protein sequence ID" value="MBC9796879.1"/>
    <property type="molecule type" value="Genomic_DNA"/>
</dbReference>
<dbReference type="GO" id="GO:0043565">
    <property type="term" value="F:sequence-specific DNA binding"/>
    <property type="evidence" value="ECO:0007669"/>
    <property type="project" value="InterPro"/>
</dbReference>
<feature type="chain" id="PRO_5037770732" evidence="5">
    <location>
        <begin position="22"/>
        <end position="577"/>
    </location>
</feature>
<feature type="domain" description="HTH araC/xylS-type" evidence="6">
    <location>
        <begin position="453"/>
        <end position="565"/>
    </location>
</feature>
<name>A0A926JT44_9FLAO</name>
<dbReference type="Gene3D" id="1.25.40.10">
    <property type="entry name" value="Tetratricopeptide repeat domain"/>
    <property type="match status" value="1"/>
</dbReference>
<evidence type="ECO:0000256" key="5">
    <source>
        <dbReference type="SAM" id="SignalP"/>
    </source>
</evidence>
<dbReference type="Proteomes" id="UP000653730">
    <property type="component" value="Unassembled WGS sequence"/>
</dbReference>
<dbReference type="PROSITE" id="PS01124">
    <property type="entry name" value="HTH_ARAC_FAMILY_2"/>
    <property type="match status" value="1"/>
</dbReference>
<dbReference type="InterPro" id="IPR018060">
    <property type="entry name" value="HTH_AraC"/>
</dbReference>
<keyword evidence="2" id="KW-0238">DNA-binding</keyword>
<evidence type="ECO:0000313" key="8">
    <source>
        <dbReference type="Proteomes" id="UP000653730"/>
    </source>
</evidence>
<accession>A0A926JT44</accession>
<dbReference type="AlphaFoldDB" id="A0A926JT44"/>
<evidence type="ECO:0000256" key="1">
    <source>
        <dbReference type="ARBA" id="ARBA00023015"/>
    </source>
</evidence>
<feature type="transmembrane region" description="Helical" evidence="4">
    <location>
        <begin position="394"/>
        <end position="414"/>
    </location>
</feature>
<dbReference type="GO" id="GO:0003700">
    <property type="term" value="F:DNA-binding transcription factor activity"/>
    <property type="evidence" value="ECO:0007669"/>
    <property type="project" value="InterPro"/>
</dbReference>
<dbReference type="SUPFAM" id="SSF48452">
    <property type="entry name" value="TPR-like"/>
    <property type="match status" value="2"/>
</dbReference>
<keyword evidence="3" id="KW-0804">Transcription</keyword>
<keyword evidence="4" id="KW-0812">Transmembrane</keyword>